<reference evidence="2 3" key="1">
    <citation type="submission" date="2020-01" db="EMBL/GenBank/DDBJ databases">
        <authorList>
            <person name="Gupta K D."/>
        </authorList>
    </citation>
    <scope>NUCLEOTIDE SEQUENCE [LARGE SCALE GENOMIC DNA]</scope>
</reference>
<comment type="caution">
    <text evidence="2">The sequence shown here is derived from an EMBL/GenBank/DDBJ whole genome shotgun (WGS) entry which is preliminary data.</text>
</comment>
<feature type="domain" description="F-box" evidence="1">
    <location>
        <begin position="2"/>
        <end position="48"/>
    </location>
</feature>
<dbReference type="InterPro" id="IPR001810">
    <property type="entry name" value="F-box_dom"/>
</dbReference>
<dbReference type="SUPFAM" id="SSF81383">
    <property type="entry name" value="F-box domain"/>
    <property type="match status" value="1"/>
</dbReference>
<dbReference type="Proteomes" id="UP000467700">
    <property type="component" value="Unassembled WGS sequence"/>
</dbReference>
<proteinExistence type="predicted"/>
<evidence type="ECO:0000313" key="2">
    <source>
        <dbReference type="EMBL" id="CAA7266692.1"/>
    </source>
</evidence>
<dbReference type="CDD" id="cd09917">
    <property type="entry name" value="F-box_SF"/>
    <property type="match status" value="1"/>
</dbReference>
<protein>
    <recommendedName>
        <fullName evidence="1">F-box domain-containing protein</fullName>
    </recommendedName>
</protein>
<name>A0A8S0X4A9_CYCAE</name>
<dbReference type="EMBL" id="CACVBS010000056">
    <property type="protein sequence ID" value="CAA7266692.1"/>
    <property type="molecule type" value="Genomic_DNA"/>
</dbReference>
<evidence type="ECO:0000313" key="3">
    <source>
        <dbReference type="Proteomes" id="UP000467700"/>
    </source>
</evidence>
<accession>A0A8S0X4A9</accession>
<dbReference type="OrthoDB" id="2916552at2759"/>
<keyword evidence="3" id="KW-1185">Reference proteome</keyword>
<dbReference type="Pfam" id="PF12937">
    <property type="entry name" value="F-box-like"/>
    <property type="match status" value="1"/>
</dbReference>
<evidence type="ECO:0000259" key="1">
    <source>
        <dbReference type="PROSITE" id="PS50181"/>
    </source>
</evidence>
<dbReference type="PROSITE" id="PS50181">
    <property type="entry name" value="FBOX"/>
    <property type="match status" value="1"/>
</dbReference>
<sequence length="491" mass="55446">MSSSFPSLPQELLIQIMICLDSHSILHMALSCRSFHEAFRESKRIRYIYELGMNSLQDAGSGKPTDELLGLLRDRQKAWATLEWKSVLQIPPTHDRFEKSAGILAGLHVDGIRVVYLPSSTQRVRTIHHSIHDMPFFNHFAIDANQDLIILVEIVPLSNKRRIGLHCRTISTNEAHPNASSGGILEIEIRKEAYAVALFSMKVWLADNVVASCGAWNGKFILLLWNWTTGLLLFNSCEDVLPCPSLDIELQFDFLRQDAFLLAEAWSGQIFIYRFSPTTPGIPVHVASFGLPPTAPLADASYTRVISGQFQPRPTPGMPFMHLPESRVHTFFINYLHIAYLLFVRSSTFLRYVDATGVSEAQDVPWEVWGERESRFMEVDTEGGRNINGSDAINAHGSRVIHGFPDRTTIEVLDFSSTQARLASPVCTRYGSDNPTIVPRKEVFTQDVVTRLPYWAVSRAMEGEPDAYMIDEERIIVFDRSDTSDIRVYSL</sequence>
<dbReference type="InterPro" id="IPR036047">
    <property type="entry name" value="F-box-like_dom_sf"/>
</dbReference>
<dbReference type="AlphaFoldDB" id="A0A8S0X4A9"/>
<organism evidence="2 3">
    <name type="scientific">Cyclocybe aegerita</name>
    <name type="common">Black poplar mushroom</name>
    <name type="synonym">Agrocybe aegerita</name>
    <dbReference type="NCBI Taxonomy" id="1973307"/>
    <lineage>
        <taxon>Eukaryota</taxon>
        <taxon>Fungi</taxon>
        <taxon>Dikarya</taxon>
        <taxon>Basidiomycota</taxon>
        <taxon>Agaricomycotina</taxon>
        <taxon>Agaricomycetes</taxon>
        <taxon>Agaricomycetidae</taxon>
        <taxon>Agaricales</taxon>
        <taxon>Agaricineae</taxon>
        <taxon>Bolbitiaceae</taxon>
        <taxon>Cyclocybe</taxon>
    </lineage>
</organism>
<gene>
    <name evidence="2" type="ORF">AAE3_LOCUS8967</name>
</gene>
<dbReference type="Gene3D" id="1.20.1280.50">
    <property type="match status" value="1"/>
</dbReference>